<evidence type="ECO:0000256" key="3">
    <source>
        <dbReference type="ARBA" id="ARBA00022771"/>
    </source>
</evidence>
<dbReference type="InterPro" id="IPR013083">
    <property type="entry name" value="Znf_RING/FYVE/PHD"/>
</dbReference>
<dbReference type="Pfam" id="PF00498">
    <property type="entry name" value="FHA"/>
    <property type="match status" value="1"/>
</dbReference>
<comment type="caution">
    <text evidence="10">The sequence shown here is derived from an EMBL/GenBank/DDBJ whole genome shotgun (WGS) entry which is preliminary data.</text>
</comment>
<evidence type="ECO:0000313" key="10">
    <source>
        <dbReference type="EMBL" id="TCD63300.1"/>
    </source>
</evidence>
<dbReference type="GO" id="GO:0061630">
    <property type="term" value="F:ubiquitin protein ligase activity"/>
    <property type="evidence" value="ECO:0007669"/>
    <property type="project" value="TreeGrafter"/>
</dbReference>
<evidence type="ECO:0000256" key="4">
    <source>
        <dbReference type="ARBA" id="ARBA00022786"/>
    </source>
</evidence>
<reference evidence="10 11" key="1">
    <citation type="submission" date="2018-11" db="EMBL/GenBank/DDBJ databases">
        <title>Genome assembly of Steccherinum ochraceum LE-BIN_3174, the white-rot fungus of the Steccherinaceae family (The Residual Polyporoid clade, Polyporales, Basidiomycota).</title>
        <authorList>
            <person name="Fedorova T.V."/>
            <person name="Glazunova O.A."/>
            <person name="Landesman E.O."/>
            <person name="Moiseenko K.V."/>
            <person name="Psurtseva N.V."/>
            <person name="Savinova O.S."/>
            <person name="Shakhova N.V."/>
            <person name="Tyazhelova T.V."/>
            <person name="Vasina D.V."/>
        </authorList>
    </citation>
    <scope>NUCLEOTIDE SEQUENCE [LARGE SCALE GENOMIC DNA]</scope>
    <source>
        <strain evidence="10 11">LE-BIN_3174</strain>
    </source>
</reference>
<name>A0A4R0R6T7_9APHY</name>
<dbReference type="GO" id="GO:0000151">
    <property type="term" value="C:ubiquitin ligase complex"/>
    <property type="evidence" value="ECO:0007669"/>
    <property type="project" value="TreeGrafter"/>
</dbReference>
<feature type="domain" description="FHA" evidence="8">
    <location>
        <begin position="202"/>
        <end position="266"/>
    </location>
</feature>
<dbReference type="InterPro" id="IPR000253">
    <property type="entry name" value="FHA_dom"/>
</dbReference>
<evidence type="ECO:0000313" key="11">
    <source>
        <dbReference type="Proteomes" id="UP000292702"/>
    </source>
</evidence>
<evidence type="ECO:0000256" key="5">
    <source>
        <dbReference type="ARBA" id="ARBA00022833"/>
    </source>
</evidence>
<dbReference type="OrthoDB" id="687730at2759"/>
<dbReference type="SUPFAM" id="SSF49879">
    <property type="entry name" value="SMAD/FHA domain"/>
    <property type="match status" value="1"/>
</dbReference>
<dbReference type="FunFam" id="2.60.200.20:FF:000044">
    <property type="entry name" value="Chromosome 8, whole genome shotgun sequence"/>
    <property type="match status" value="1"/>
</dbReference>
<keyword evidence="2" id="KW-0479">Metal-binding</keyword>
<keyword evidence="5" id="KW-0862">Zinc</keyword>
<dbReference type="GO" id="GO:0005829">
    <property type="term" value="C:cytosol"/>
    <property type="evidence" value="ECO:0007669"/>
    <property type="project" value="TreeGrafter"/>
</dbReference>
<accession>A0A4R0R6T7</accession>
<feature type="compositionally biased region" description="Basic and acidic residues" evidence="7">
    <location>
        <begin position="445"/>
        <end position="459"/>
    </location>
</feature>
<dbReference type="SUPFAM" id="SSF57850">
    <property type="entry name" value="RING/U-box"/>
    <property type="match status" value="1"/>
</dbReference>
<evidence type="ECO:0008006" key="12">
    <source>
        <dbReference type="Google" id="ProtNLM"/>
    </source>
</evidence>
<evidence type="ECO:0000256" key="2">
    <source>
        <dbReference type="ARBA" id="ARBA00022723"/>
    </source>
</evidence>
<evidence type="ECO:0000259" key="9">
    <source>
        <dbReference type="PROSITE" id="PS50089"/>
    </source>
</evidence>
<dbReference type="GO" id="GO:0006511">
    <property type="term" value="P:ubiquitin-dependent protein catabolic process"/>
    <property type="evidence" value="ECO:0007669"/>
    <property type="project" value="TreeGrafter"/>
</dbReference>
<feature type="compositionally biased region" description="Low complexity" evidence="7">
    <location>
        <begin position="538"/>
        <end position="548"/>
    </location>
</feature>
<evidence type="ECO:0000256" key="6">
    <source>
        <dbReference type="PROSITE-ProRule" id="PRU00175"/>
    </source>
</evidence>
<dbReference type="PANTHER" id="PTHR15067:SF7">
    <property type="entry name" value="E3 UBIQUITIN-PROTEIN LIGASE DMA1-RELATED"/>
    <property type="match status" value="1"/>
</dbReference>
<feature type="compositionally biased region" description="Low complexity" evidence="7">
    <location>
        <begin position="51"/>
        <end position="66"/>
    </location>
</feature>
<gene>
    <name evidence="10" type="ORF">EIP91_005681</name>
</gene>
<keyword evidence="11" id="KW-1185">Reference proteome</keyword>
<dbReference type="Pfam" id="PF17123">
    <property type="entry name" value="zf-RING_11"/>
    <property type="match status" value="1"/>
</dbReference>
<dbReference type="Proteomes" id="UP000292702">
    <property type="component" value="Unassembled WGS sequence"/>
</dbReference>
<dbReference type="GO" id="GO:0016567">
    <property type="term" value="P:protein ubiquitination"/>
    <property type="evidence" value="ECO:0007669"/>
    <property type="project" value="TreeGrafter"/>
</dbReference>
<evidence type="ECO:0000259" key="8">
    <source>
        <dbReference type="PROSITE" id="PS50006"/>
    </source>
</evidence>
<dbReference type="STRING" id="92696.A0A4R0R6T7"/>
<evidence type="ECO:0000256" key="7">
    <source>
        <dbReference type="SAM" id="MobiDB-lite"/>
    </source>
</evidence>
<dbReference type="InterPro" id="IPR001841">
    <property type="entry name" value="Znf_RING"/>
</dbReference>
<dbReference type="EMBL" id="RWJN01000308">
    <property type="protein sequence ID" value="TCD63300.1"/>
    <property type="molecule type" value="Genomic_DNA"/>
</dbReference>
<keyword evidence="3 6" id="KW-0863">Zinc-finger</keyword>
<dbReference type="PROSITE" id="PS50089">
    <property type="entry name" value="ZF_RING_2"/>
    <property type="match status" value="1"/>
</dbReference>
<dbReference type="PANTHER" id="PTHR15067">
    <property type="entry name" value="E3 UBIQUITIN-PROTEIN LIGASE RNF8"/>
    <property type="match status" value="1"/>
</dbReference>
<dbReference type="Gene3D" id="2.60.200.20">
    <property type="match status" value="1"/>
</dbReference>
<sequence length="591" mass="62087">MDPVAIGTESPPARQSILGSFLRSRPRGTSQSHPSPPPNLLATAHSSNDASLPPRNSPSPSGNGPSQDTAQQGHRRRPAAAISPNLTSSHSSSGPALTAANLTSGAFSHMLRRRRSAGALANSTTPQAPAVVAVARTTTGNYTNGATPAAALPATASNSLNPAANPNSSGQHRIRLVPHLDSRRSLKFDPICRDVREGDAPLRIGRFTDRSGLGLAAANALGSNKLAFKSKVVSRAHAEIWVEAGGRFFIKDTKSSSGTFLNHVRLSPANAESRPSELKDGDMLQLGVDYQGGTEDIYKCVKIKIEMGREWQAQANPFNANALKQLKAIAGPAGVPASGAPKKTIPSKSALPDCCICLFAVTINQALFIAPCSHAFHYKCLRPLLEQHHPAFSCPLCRTFANLEEDVEVEIENESIAEASAIIASVASLAADAAATSASHPANGSRERVVVDRGDRDAGAETEVEDGPRSTSFRNRSRMPPLPSTNPFRRDEVMEDVTGDHDMEVDMPPLPPLPEGVNVDEIDSGDDESRSRRGGGSRAASISPGPSGAHRSTEFLSEGDGDASGDIEGGGSSDVSGRASADGTMNGKRKR</sequence>
<feature type="domain" description="RING-type" evidence="9">
    <location>
        <begin position="354"/>
        <end position="398"/>
    </location>
</feature>
<dbReference type="GO" id="GO:0032153">
    <property type="term" value="C:cell division site"/>
    <property type="evidence" value="ECO:0007669"/>
    <property type="project" value="TreeGrafter"/>
</dbReference>
<organism evidence="10 11">
    <name type="scientific">Steccherinum ochraceum</name>
    <dbReference type="NCBI Taxonomy" id="92696"/>
    <lineage>
        <taxon>Eukaryota</taxon>
        <taxon>Fungi</taxon>
        <taxon>Dikarya</taxon>
        <taxon>Basidiomycota</taxon>
        <taxon>Agaricomycotina</taxon>
        <taxon>Agaricomycetes</taxon>
        <taxon>Polyporales</taxon>
        <taxon>Steccherinaceae</taxon>
        <taxon>Steccherinum</taxon>
    </lineage>
</organism>
<evidence type="ECO:0000256" key="1">
    <source>
        <dbReference type="ARBA" id="ARBA00022679"/>
    </source>
</evidence>
<dbReference type="SMART" id="SM00184">
    <property type="entry name" value="RING"/>
    <property type="match status" value="1"/>
</dbReference>
<protein>
    <recommendedName>
        <fullName evidence="12">SMAD/FHA domain-containing protein</fullName>
    </recommendedName>
</protein>
<feature type="region of interest" description="Disordered" evidence="7">
    <location>
        <begin position="436"/>
        <end position="591"/>
    </location>
</feature>
<dbReference type="Gene3D" id="3.30.40.10">
    <property type="entry name" value="Zinc/RING finger domain, C3HC4 (zinc finger)"/>
    <property type="match status" value="1"/>
</dbReference>
<proteinExistence type="predicted"/>
<keyword evidence="1" id="KW-0808">Transferase</keyword>
<feature type="region of interest" description="Disordered" evidence="7">
    <location>
        <begin position="1"/>
        <end position="97"/>
    </location>
</feature>
<dbReference type="PROSITE" id="PS50006">
    <property type="entry name" value="FHA_DOMAIN"/>
    <property type="match status" value="1"/>
</dbReference>
<dbReference type="GO" id="GO:0008270">
    <property type="term" value="F:zinc ion binding"/>
    <property type="evidence" value="ECO:0007669"/>
    <property type="project" value="UniProtKB-KW"/>
</dbReference>
<keyword evidence="4" id="KW-0833">Ubl conjugation pathway</keyword>
<dbReference type="AlphaFoldDB" id="A0A4R0R6T7"/>
<dbReference type="InterPro" id="IPR008984">
    <property type="entry name" value="SMAD_FHA_dom_sf"/>
</dbReference>
<feature type="compositionally biased region" description="Basic and acidic residues" evidence="7">
    <location>
        <begin position="488"/>
        <end position="504"/>
    </location>
</feature>
<dbReference type="SMART" id="SM00240">
    <property type="entry name" value="FHA"/>
    <property type="match status" value="1"/>
</dbReference>
<feature type="compositionally biased region" description="Polar residues" evidence="7">
    <location>
        <begin position="84"/>
        <end position="97"/>
    </location>
</feature>